<evidence type="ECO:0000256" key="3">
    <source>
        <dbReference type="RuleBase" id="RU362076"/>
    </source>
</evidence>
<evidence type="ECO:0000313" key="4">
    <source>
        <dbReference type="EMBL" id="KPU44693.1"/>
    </source>
</evidence>
<comment type="function">
    <text evidence="3">Required for flagellar hook formation. May act as a scaffolding protein.</text>
</comment>
<keyword evidence="5" id="KW-1185">Reference proteome</keyword>
<dbReference type="GO" id="GO:0044781">
    <property type="term" value="P:bacterial-type flagellum organization"/>
    <property type="evidence" value="ECO:0007669"/>
    <property type="project" value="UniProtKB-UniRule"/>
</dbReference>
<dbReference type="Pfam" id="PF03963">
    <property type="entry name" value="FlgD"/>
    <property type="match status" value="1"/>
</dbReference>
<dbReference type="OrthoDB" id="280334at2"/>
<comment type="caution">
    <text evidence="4">The sequence shown here is derived from an EMBL/GenBank/DDBJ whole genome shotgun (WGS) entry which is preliminary data.</text>
</comment>
<evidence type="ECO:0000313" key="5">
    <source>
        <dbReference type="Proteomes" id="UP000050326"/>
    </source>
</evidence>
<dbReference type="RefSeq" id="WP_054874831.1">
    <property type="nucleotide sequence ID" value="NZ_LKET01000029.1"/>
</dbReference>
<reference evidence="4 5" key="1">
    <citation type="submission" date="2015-09" db="EMBL/GenBank/DDBJ databases">
        <title>Genome sequence of Oxobacter pfennigii DSM 3222.</title>
        <authorList>
            <person name="Poehlein A."/>
            <person name="Bengelsdorf F.R."/>
            <person name="Schiel-Bengelsdorf B."/>
            <person name="Duerre P."/>
            <person name="Daniel R."/>
        </authorList>
    </citation>
    <scope>NUCLEOTIDE SEQUENCE [LARGE SCALE GENOMIC DNA]</scope>
    <source>
        <strain evidence="4 5">DSM 3222</strain>
    </source>
</reference>
<proteinExistence type="inferred from homology"/>
<dbReference type="PATRIC" id="fig|36849.3.peg.1872"/>
<gene>
    <name evidence="4" type="primary">flgD</name>
    <name evidence="4" type="ORF">OXPF_17790</name>
</gene>
<dbReference type="EMBL" id="LKET01000029">
    <property type="protein sequence ID" value="KPU44693.1"/>
    <property type="molecule type" value="Genomic_DNA"/>
</dbReference>
<evidence type="ECO:0000256" key="2">
    <source>
        <dbReference type="ARBA" id="ARBA00022795"/>
    </source>
</evidence>
<name>A0A0P8W9N9_9CLOT</name>
<evidence type="ECO:0000256" key="1">
    <source>
        <dbReference type="ARBA" id="ARBA00010577"/>
    </source>
</evidence>
<dbReference type="InterPro" id="IPR005648">
    <property type="entry name" value="FlgD"/>
</dbReference>
<dbReference type="AlphaFoldDB" id="A0A0P8W9N9"/>
<accession>A0A0P8W9N9</accession>
<comment type="similarity">
    <text evidence="1 3">Belongs to the FlgD family.</text>
</comment>
<dbReference type="STRING" id="36849.OXPF_17790"/>
<organism evidence="4 5">
    <name type="scientific">Oxobacter pfennigii</name>
    <dbReference type="NCBI Taxonomy" id="36849"/>
    <lineage>
        <taxon>Bacteria</taxon>
        <taxon>Bacillati</taxon>
        <taxon>Bacillota</taxon>
        <taxon>Clostridia</taxon>
        <taxon>Eubacteriales</taxon>
        <taxon>Clostridiaceae</taxon>
        <taxon>Oxobacter</taxon>
    </lineage>
</organism>
<keyword evidence="2 3" id="KW-1005">Bacterial flagellum biogenesis</keyword>
<protein>
    <recommendedName>
        <fullName evidence="3">Basal-body rod modification protein FlgD</fullName>
    </recommendedName>
</protein>
<dbReference type="Proteomes" id="UP000050326">
    <property type="component" value="Unassembled WGS sequence"/>
</dbReference>
<sequence length="216" mass="23301">MKVYNTTTTTNTATAVNSKSELGKDAFLKILASQLQNQDPLNPQNNAELVAQMAQFSALEQMQNLNLSMNNLILSQKVNEANMLIGKIVKVTDSNGDILTDIITGTKAGKNAVNVVIDGKEFNVDEILEVVNDADMNEVKGILYSILLGQSAQQMTSLIGKTAKIELDDGGFVVGRIESVRVTDGMYGVVIDGVEYGADKIVELFNGGEQDVIQDN</sequence>